<feature type="compositionally biased region" description="Basic and acidic residues" evidence="2">
    <location>
        <begin position="1279"/>
        <end position="1300"/>
    </location>
</feature>
<dbReference type="STRING" id="326424.FRAAL6684"/>
<accession>Q0RB81</accession>
<feature type="region of interest" description="Disordered" evidence="2">
    <location>
        <begin position="559"/>
        <end position="588"/>
    </location>
</feature>
<feature type="region of interest" description="Disordered" evidence="2">
    <location>
        <begin position="977"/>
        <end position="1026"/>
    </location>
</feature>
<sequence length="1388" mass="144063">MNRAAPAAVDRAPSAGDATSAVTRIDQIVYAWSRRTRAGTEGYFPVASSLSSAATRSWNGLLAAQVEAGDSPVDRPPPTLAYVVGAPDRPARDDPDDVPDAALVHHTHVAGRSGAGSGRLRAHVLIGRADYLTERVALALHAAGGATAAGARTTPRLEPLHLDDLTAQRRAGERTLRQAARASARRNRLTVLVSTALTWSWMDRPVVVSPTGSTEAVTLMWALVEMLEGVLPYRLTFAIHAAPPTPRRTSPAARAAGAANGPAWAANGPASAADHATRASAGATTGLGRSDPRFRFVPVPPELGPGTDPAVIHVDPRVAPPVPPTISDAAHLLVDVYGRGGIRGVSDLLALVGDEAFRPHDPERWCHRLLATGGRDAAVAGSGVWPGPGTAGSFAAGSLSADPLTADALTADALTADALTADPPPTAPQPSGPGPIDSQPIDPSPIDPSPIDPNPIGHPHADWASEPAWPSPGRPAPPPADARSPAAPLAGRGAAGQALAVAEHLHDAYELVLAPGGAVGDDTDPAGRLIAILTHPVGLPADLPSAERLRGQLHRVAGRLTTPGASGQPPRSATGQQARPGPQSREQGRDMIVAGVLDRLGCDPADRVRITADVEAAVVEEQRQVEGALTALADDLAALRGPSPTRGAEQSSRQAIGLLTAGLDAVFSSYRLATAGGSARRLAAETLDALRTVRRPAPAATPPAATPPVATQSAPTTPPSHLEAPPSRIDRPAGAENGFEVTVTVRPPAAVSPAVAAAAHRQELEQAAWAAVTRHVAAAYRTEWSYWDGRLHPVDRLLAVLGVPLGISLAESGPDPLADPLESPTELRELAALRDLFGPLGPPAARSRPQPDRPPGRCADVLARAASDVTQAITRLTPERRLAEVDRTAYVAAVHSAVEEMHRQIVQLLAGLVTDLAALPVAAQGGTDRPDETHRAARMRDLLAPALRTVFDRFGLTEGFAFADALADELAWLTAGPAPPTTARPATGLPAHEGPAQERPADEQPADERAAGGWPADGRPAESPAESPAAAVVRLLRETRSWGADAFRILVLYAPGWHGAEDVRYAIAAAVAAEPGGFGPPGADDDGSALLAAGARPFFERLATARPGGRQVVDTVARVLDLYVRGDDGEASGEGAASGEEESGGVHGEGGEVRAASAAPRSRRPTSSAAELHALGGELTRRIPPTAAAPRDPAVAFLDACTSGRPDAARVFGLLVRYVPSWDDAWDLYEAIWSRGTPRRDGRMVPGPPSAAELGAAGERYFRHALRAGDGDGFGSVGADDHAQARGDEGHGDGGYRDEGYGDEGYGDDVVGTHAADLERVVRRLVALYLPDDPRLRAAHELPGFVESRVIGEIAAGGETRRRRRSFGLPVFALTLAVAVLALLVVVR</sequence>
<evidence type="ECO:0000256" key="2">
    <source>
        <dbReference type="SAM" id="MobiDB-lite"/>
    </source>
</evidence>
<feature type="region of interest" description="Disordered" evidence="2">
    <location>
        <begin position="418"/>
        <end position="491"/>
    </location>
</feature>
<keyword evidence="1" id="KW-0945">Host-virus interaction</keyword>
<dbReference type="EMBL" id="CT573213">
    <property type="protein sequence ID" value="CAJ65307.1"/>
    <property type="molecule type" value="Genomic_DNA"/>
</dbReference>
<keyword evidence="3" id="KW-0812">Transmembrane</keyword>
<feature type="compositionally biased region" description="Low complexity" evidence="2">
    <location>
        <begin position="1154"/>
        <end position="1169"/>
    </location>
</feature>
<protein>
    <submittedName>
        <fullName evidence="4">Uncharacterized protein</fullName>
    </submittedName>
</protein>
<feature type="compositionally biased region" description="Polar residues" evidence="2">
    <location>
        <begin position="563"/>
        <end position="577"/>
    </location>
</feature>
<feature type="region of interest" description="Disordered" evidence="2">
    <location>
        <begin position="1129"/>
        <end position="1169"/>
    </location>
</feature>
<gene>
    <name evidence="4" type="ordered locus">FRAAL6684</name>
</gene>
<keyword evidence="5" id="KW-1185">Reference proteome</keyword>
<feature type="compositionally biased region" description="Pro residues" evidence="2">
    <location>
        <begin position="469"/>
        <end position="480"/>
    </location>
</feature>
<dbReference type="OrthoDB" id="3441998at2"/>
<dbReference type="HOGENOM" id="CLU_255172_0_0_11"/>
<feature type="region of interest" description="Disordered" evidence="2">
    <location>
        <begin position="697"/>
        <end position="734"/>
    </location>
</feature>
<organism evidence="4 5">
    <name type="scientific">Frankia alni (strain DSM 45986 / CECT 9034 / ACN14a)</name>
    <dbReference type="NCBI Taxonomy" id="326424"/>
    <lineage>
        <taxon>Bacteria</taxon>
        <taxon>Bacillati</taxon>
        <taxon>Actinomycetota</taxon>
        <taxon>Actinomycetes</taxon>
        <taxon>Frankiales</taxon>
        <taxon>Frankiaceae</taxon>
        <taxon>Frankia</taxon>
    </lineage>
</organism>
<keyword evidence="3" id="KW-1133">Transmembrane helix</keyword>
<dbReference type="Proteomes" id="UP000000657">
    <property type="component" value="Chromosome"/>
</dbReference>
<feature type="compositionally biased region" description="Pro residues" evidence="2">
    <location>
        <begin position="422"/>
        <end position="433"/>
    </location>
</feature>
<feature type="region of interest" description="Disordered" evidence="2">
    <location>
        <begin position="244"/>
        <end position="293"/>
    </location>
</feature>
<evidence type="ECO:0000313" key="4">
    <source>
        <dbReference type="EMBL" id="CAJ65307.1"/>
    </source>
</evidence>
<feature type="compositionally biased region" description="Low complexity" evidence="2">
    <location>
        <begin position="247"/>
        <end position="284"/>
    </location>
</feature>
<evidence type="ECO:0000313" key="5">
    <source>
        <dbReference type="Proteomes" id="UP000000657"/>
    </source>
</evidence>
<dbReference type="PANTHER" id="PTHR13037:SF24">
    <property type="entry name" value="POLYCOMB PROTEIN PCL-RELATED"/>
    <property type="match status" value="1"/>
</dbReference>
<feature type="compositionally biased region" description="Low complexity" evidence="2">
    <location>
        <begin position="481"/>
        <end position="491"/>
    </location>
</feature>
<dbReference type="KEGG" id="fal:FRAAL6684"/>
<evidence type="ECO:0000256" key="3">
    <source>
        <dbReference type="SAM" id="Phobius"/>
    </source>
</evidence>
<feature type="transmembrane region" description="Helical" evidence="3">
    <location>
        <begin position="1367"/>
        <end position="1387"/>
    </location>
</feature>
<feature type="compositionally biased region" description="Basic and acidic residues" evidence="2">
    <location>
        <begin position="995"/>
        <end position="1010"/>
    </location>
</feature>
<keyword evidence="3" id="KW-0472">Membrane</keyword>
<dbReference type="PANTHER" id="PTHR13037">
    <property type="entry name" value="FORMIN"/>
    <property type="match status" value="1"/>
</dbReference>
<proteinExistence type="predicted"/>
<dbReference type="RefSeq" id="WP_011607721.1">
    <property type="nucleotide sequence ID" value="NC_008278.1"/>
</dbReference>
<name>Q0RB81_FRAAA</name>
<feature type="region of interest" description="Disordered" evidence="2">
    <location>
        <begin position="1273"/>
        <end position="1303"/>
    </location>
</feature>
<reference evidence="4 5" key="1">
    <citation type="journal article" date="2007" name="Genome Res.">
        <title>Genome characteristics of facultatively symbiotic Frankia sp. strains reflect host range and host plant biogeography.</title>
        <authorList>
            <person name="Normand P."/>
            <person name="Lapierre P."/>
            <person name="Tisa L.S."/>
            <person name="Gogarten J.P."/>
            <person name="Alloisio N."/>
            <person name="Bagnarol E."/>
            <person name="Bassi C.A."/>
            <person name="Berry A.M."/>
            <person name="Bickhart D.M."/>
            <person name="Choisne N."/>
            <person name="Couloux A."/>
            <person name="Cournoyer B."/>
            <person name="Cruveiller S."/>
            <person name="Daubin V."/>
            <person name="Demange N."/>
            <person name="Francino M.P."/>
            <person name="Goltsman E."/>
            <person name="Huang Y."/>
            <person name="Kopp O.R."/>
            <person name="Labarre L."/>
            <person name="Lapidus A."/>
            <person name="Lavire C."/>
            <person name="Marechal J."/>
            <person name="Martinez M."/>
            <person name="Mastronunzio J.E."/>
            <person name="Mullin B.C."/>
            <person name="Niemann J."/>
            <person name="Pujic P."/>
            <person name="Rawnsley T."/>
            <person name="Rouy Z."/>
            <person name="Schenowitz C."/>
            <person name="Sellstedt A."/>
            <person name="Tavares F."/>
            <person name="Tomkins J.P."/>
            <person name="Vallenet D."/>
            <person name="Valverde C."/>
            <person name="Wall L.G."/>
            <person name="Wang Y."/>
            <person name="Medigue C."/>
            <person name="Benson D.R."/>
        </authorList>
    </citation>
    <scope>NUCLEOTIDE SEQUENCE [LARGE SCALE GENOMIC DNA]</scope>
    <source>
        <strain evidence="5">DSM 45986 / CECT 9034 / ACN14a</strain>
    </source>
</reference>
<evidence type="ECO:0000256" key="1">
    <source>
        <dbReference type="ARBA" id="ARBA00022581"/>
    </source>
</evidence>
<feature type="compositionally biased region" description="Pro residues" evidence="2">
    <location>
        <begin position="442"/>
        <end position="453"/>
    </location>
</feature>